<comment type="caution">
    <text evidence="4">The sequence shown here is derived from an EMBL/GenBank/DDBJ whole genome shotgun (WGS) entry which is preliminary data.</text>
</comment>
<organism evidence="4 5">
    <name type="scientific">Friedmanniomyces endolithicus</name>
    <dbReference type="NCBI Taxonomy" id="329885"/>
    <lineage>
        <taxon>Eukaryota</taxon>
        <taxon>Fungi</taxon>
        <taxon>Dikarya</taxon>
        <taxon>Ascomycota</taxon>
        <taxon>Pezizomycotina</taxon>
        <taxon>Dothideomycetes</taxon>
        <taxon>Dothideomycetidae</taxon>
        <taxon>Mycosphaerellales</taxon>
        <taxon>Teratosphaeriaceae</taxon>
        <taxon>Friedmanniomyces</taxon>
    </lineage>
</organism>
<feature type="compositionally biased region" description="Polar residues" evidence="2">
    <location>
        <begin position="7"/>
        <end position="24"/>
    </location>
</feature>
<feature type="region of interest" description="Disordered" evidence="2">
    <location>
        <begin position="1"/>
        <end position="28"/>
    </location>
</feature>
<dbReference type="InterPro" id="IPR036526">
    <property type="entry name" value="C-N_Hydrolase_sf"/>
</dbReference>
<dbReference type="SUPFAM" id="SSF56317">
    <property type="entry name" value="Carbon-nitrogen hydrolase"/>
    <property type="match status" value="1"/>
</dbReference>
<feature type="region of interest" description="Disordered" evidence="2">
    <location>
        <begin position="678"/>
        <end position="719"/>
    </location>
</feature>
<dbReference type="PANTHER" id="PTHR46044:SF2">
    <property type="entry name" value="CN HYDROLASE DOMAIN-CONTAINING PROTEIN"/>
    <property type="match status" value="1"/>
</dbReference>
<dbReference type="PANTHER" id="PTHR46044">
    <property type="entry name" value="NITRILASE"/>
    <property type="match status" value="1"/>
</dbReference>
<feature type="domain" description="CN hydrolase" evidence="3">
    <location>
        <begin position="344"/>
        <end position="638"/>
    </location>
</feature>
<evidence type="ECO:0000313" key="5">
    <source>
        <dbReference type="Proteomes" id="UP000310066"/>
    </source>
</evidence>
<evidence type="ECO:0000259" key="3">
    <source>
        <dbReference type="PROSITE" id="PS50263"/>
    </source>
</evidence>
<dbReference type="GO" id="GO:0070461">
    <property type="term" value="C:SAGA-type complex"/>
    <property type="evidence" value="ECO:0007669"/>
    <property type="project" value="InterPro"/>
</dbReference>
<dbReference type="InterPro" id="IPR024738">
    <property type="entry name" value="Hfi1/Tada1"/>
</dbReference>
<accession>A0A4U0V416</accession>
<dbReference type="Proteomes" id="UP000310066">
    <property type="component" value="Unassembled WGS sequence"/>
</dbReference>
<dbReference type="GO" id="GO:0003824">
    <property type="term" value="F:catalytic activity"/>
    <property type="evidence" value="ECO:0007669"/>
    <property type="project" value="InterPro"/>
</dbReference>
<dbReference type="Pfam" id="PF12767">
    <property type="entry name" value="SAGA-Tad1"/>
    <property type="match status" value="1"/>
</dbReference>
<dbReference type="CDD" id="cd07564">
    <property type="entry name" value="nitrilases_CHs"/>
    <property type="match status" value="1"/>
</dbReference>
<dbReference type="EMBL" id="NAJP01000019">
    <property type="protein sequence ID" value="TKA43411.1"/>
    <property type="molecule type" value="Genomic_DNA"/>
</dbReference>
<gene>
    <name evidence="4" type="ORF">B0A54_05893</name>
</gene>
<dbReference type="OrthoDB" id="10250282at2759"/>
<feature type="compositionally biased region" description="Gly residues" evidence="2">
    <location>
        <begin position="709"/>
        <end position="719"/>
    </location>
</feature>
<protein>
    <recommendedName>
        <fullName evidence="3">CN hydrolase domain-containing protein</fullName>
    </recommendedName>
</protein>
<dbReference type="Gene3D" id="3.60.110.10">
    <property type="entry name" value="Carbon-nitrogen hydrolase"/>
    <property type="match status" value="1"/>
</dbReference>
<dbReference type="AlphaFoldDB" id="A0A4U0V416"/>
<dbReference type="PROSITE" id="PS50263">
    <property type="entry name" value="CN_HYDROLASE"/>
    <property type="match status" value="1"/>
</dbReference>
<comment type="similarity">
    <text evidence="1">Belongs to the carbon-nitrogen hydrolase superfamily. Nitrilase family.</text>
</comment>
<dbReference type="STRING" id="329885.A0A4U0V416"/>
<evidence type="ECO:0000313" key="4">
    <source>
        <dbReference type="EMBL" id="TKA43411.1"/>
    </source>
</evidence>
<dbReference type="InterPro" id="IPR003010">
    <property type="entry name" value="C-N_Hydrolase"/>
</dbReference>
<dbReference type="InterPro" id="IPR044149">
    <property type="entry name" value="Nitrilases_CHs"/>
</dbReference>
<reference evidence="4 5" key="1">
    <citation type="submission" date="2017-03" db="EMBL/GenBank/DDBJ databases">
        <title>Genomes of endolithic fungi from Antarctica.</title>
        <authorList>
            <person name="Coleine C."/>
            <person name="Masonjones S."/>
            <person name="Stajich J.E."/>
        </authorList>
    </citation>
    <scope>NUCLEOTIDE SEQUENCE [LARGE SCALE GENOMIC DNA]</scope>
    <source>
        <strain evidence="4 5">CCFEE 5311</strain>
    </source>
</reference>
<evidence type="ECO:0000256" key="1">
    <source>
        <dbReference type="ARBA" id="ARBA00008129"/>
    </source>
</evidence>
<feature type="compositionally biased region" description="Basic and acidic residues" evidence="2">
    <location>
        <begin position="693"/>
        <end position="702"/>
    </location>
</feature>
<evidence type="ECO:0000256" key="2">
    <source>
        <dbReference type="SAM" id="MobiDB-lite"/>
    </source>
</evidence>
<dbReference type="Pfam" id="PF00795">
    <property type="entry name" value="CN_hydrolase"/>
    <property type="match status" value="1"/>
</dbReference>
<sequence length="719" mass="78444">MNPAEFSLQTISPTVATRSLPTAQKNDKTPVPRVQLEPIYVSLKAALSDGWADYKAAPATASKNAGGTGGGNDGAEEMRLKRETMALHARDRRRIKALKDNSGGAITTTVNDGFKEMLDYRHELAVKPPTDMAPQSGGGLAKTNWDLEIRRRYAQPLASETLEFPSQSDMQNRIEPICAEEGLAGATQSTVQHCAELVEQAAEVFLKEMLSNLMSHSRSDAEGCVQTARYRRQLRVEEGNAERGVLQRSAGGLLPVELEMQASRQPLSAEDLRTAQWLGDVFLRQDRFLDETIALSRYPDFEAGHGKVNGVTRRPAVVNGGAGRDERFAPEDQFWTEGTSAEDLELMSVLDDCLARLASQAKTVQKTVSLIREAANNRADLVVFPETYIPAFPLWAAISAPIDNHSFFTRLARESLLIDGQEMRTLQQACAQNHIYAHIGFNERSHHSTGCLWNSSVLISDSGQILNHHRKLMPTFYEKLVWSPGDGAGLRVVDTQRLGKIGSLICGENTNPLARWSLMAQGEQLHISSWPPVWPTRRVTAAAAKDAAAGAAGKQYDNLAANRTRSAAHCFEAKCFGVLCSGFMDQAMRDELVKFAPEAAATLDGVTQGASLFLDPTGAQVGGEIVGEEGIAYGELDLNATVEGKQFHDVVGTGYQRYDIFDLRVNRRRLGPEGVFGAEPREELSAMSTPPKVGEEQKERRMAAPGSTTGHGAGGLRMI</sequence>
<proteinExistence type="inferred from homology"/>
<name>A0A4U0V416_9PEZI</name>